<accession>A0A428Z588</accession>
<gene>
    <name evidence="1" type="ORF">DMH04_26900</name>
</gene>
<protein>
    <submittedName>
        <fullName evidence="1">Uncharacterized protein</fullName>
    </submittedName>
</protein>
<reference evidence="1 2" key="1">
    <citation type="submission" date="2018-05" db="EMBL/GenBank/DDBJ databases">
        <title>Evolution of GPA BGCs.</title>
        <authorList>
            <person name="Waglechner N."/>
            <person name="Wright G.D."/>
        </authorList>
    </citation>
    <scope>NUCLEOTIDE SEQUENCE [LARGE SCALE GENOMIC DNA]</scope>
    <source>
        <strain evidence="1 2">A82846</strain>
    </source>
</reference>
<dbReference type="AlphaFoldDB" id="A0A428Z588"/>
<dbReference type="Proteomes" id="UP000287547">
    <property type="component" value="Unassembled WGS sequence"/>
</dbReference>
<name>A0A428Z588_KIBAR</name>
<proteinExistence type="predicted"/>
<sequence>MTPNARCHRLHKTTTNTVSNGSRAVVVNTVTTLATITTAGLITAAHKVPSRSTSRSAGPVTRPRLPCRVVGSRREICFTAWIRTSSQTGGAGDRIAVLADLIKKITGNQTDDPRTTRPAGATPLVRAAPVLVIWAQLRIDVRTHEDLEGTI</sequence>
<organism evidence="1 2">
    <name type="scientific">Kibdelosporangium aridum</name>
    <dbReference type="NCBI Taxonomy" id="2030"/>
    <lineage>
        <taxon>Bacteria</taxon>
        <taxon>Bacillati</taxon>
        <taxon>Actinomycetota</taxon>
        <taxon>Actinomycetes</taxon>
        <taxon>Pseudonocardiales</taxon>
        <taxon>Pseudonocardiaceae</taxon>
        <taxon>Kibdelosporangium</taxon>
    </lineage>
</organism>
<dbReference type="EMBL" id="QHKI01000024">
    <property type="protein sequence ID" value="RSM81974.1"/>
    <property type="molecule type" value="Genomic_DNA"/>
</dbReference>
<comment type="caution">
    <text evidence="1">The sequence shown here is derived from an EMBL/GenBank/DDBJ whole genome shotgun (WGS) entry which is preliminary data.</text>
</comment>
<evidence type="ECO:0000313" key="1">
    <source>
        <dbReference type="EMBL" id="RSM81974.1"/>
    </source>
</evidence>
<evidence type="ECO:0000313" key="2">
    <source>
        <dbReference type="Proteomes" id="UP000287547"/>
    </source>
</evidence>